<reference evidence="1 2" key="1">
    <citation type="journal article" date="2019" name="Commun. Biol.">
        <title>The bagworm genome reveals a unique fibroin gene that provides high tensile strength.</title>
        <authorList>
            <person name="Kono N."/>
            <person name="Nakamura H."/>
            <person name="Ohtoshi R."/>
            <person name="Tomita M."/>
            <person name="Numata K."/>
            <person name="Arakawa K."/>
        </authorList>
    </citation>
    <scope>NUCLEOTIDE SEQUENCE [LARGE SCALE GENOMIC DNA]</scope>
</reference>
<proteinExistence type="predicted"/>
<dbReference type="Proteomes" id="UP000299102">
    <property type="component" value="Unassembled WGS sequence"/>
</dbReference>
<dbReference type="EMBL" id="BGZK01001012">
    <property type="protein sequence ID" value="GBP68483.1"/>
    <property type="molecule type" value="Genomic_DNA"/>
</dbReference>
<evidence type="ECO:0000313" key="1">
    <source>
        <dbReference type="EMBL" id="GBP68483.1"/>
    </source>
</evidence>
<accession>A0A4C1XZA8</accession>
<comment type="caution">
    <text evidence="1">The sequence shown here is derived from an EMBL/GenBank/DDBJ whole genome shotgun (WGS) entry which is preliminary data.</text>
</comment>
<organism evidence="1 2">
    <name type="scientific">Eumeta variegata</name>
    <name type="common">Bagworm moth</name>
    <name type="synonym">Eumeta japonica</name>
    <dbReference type="NCBI Taxonomy" id="151549"/>
    <lineage>
        <taxon>Eukaryota</taxon>
        <taxon>Metazoa</taxon>
        <taxon>Ecdysozoa</taxon>
        <taxon>Arthropoda</taxon>
        <taxon>Hexapoda</taxon>
        <taxon>Insecta</taxon>
        <taxon>Pterygota</taxon>
        <taxon>Neoptera</taxon>
        <taxon>Endopterygota</taxon>
        <taxon>Lepidoptera</taxon>
        <taxon>Glossata</taxon>
        <taxon>Ditrysia</taxon>
        <taxon>Tineoidea</taxon>
        <taxon>Psychidae</taxon>
        <taxon>Oiketicinae</taxon>
        <taxon>Eumeta</taxon>
    </lineage>
</organism>
<gene>
    <name evidence="1" type="ORF">EVAR_52644_1</name>
</gene>
<keyword evidence="2" id="KW-1185">Reference proteome</keyword>
<sequence>MRILFLLVRYFYYVSVKKTDSFYLFLTFEIKTSRKRKWTFRPSKGERKRAFFTITFLSRYENATEYCDFKSIHGLAPDAIQAENLDNIQARAAIQHYIEFGPAARRPPPPAADLQIIPPHFHKRVNK</sequence>
<evidence type="ECO:0000313" key="2">
    <source>
        <dbReference type="Proteomes" id="UP000299102"/>
    </source>
</evidence>
<protein>
    <submittedName>
        <fullName evidence="1">Uncharacterized protein</fullName>
    </submittedName>
</protein>
<dbReference type="AlphaFoldDB" id="A0A4C1XZA8"/>
<name>A0A4C1XZA8_EUMVA</name>